<dbReference type="AlphaFoldDB" id="A0A1N7IHL7"/>
<dbReference type="EMBL" id="CP033926">
    <property type="protein sequence ID" value="AZB00312.1"/>
    <property type="molecule type" value="Genomic_DNA"/>
</dbReference>
<keyword evidence="5" id="KW-1185">Reference proteome</keyword>
<evidence type="ECO:0000313" key="2">
    <source>
        <dbReference type="EMBL" id="AZB00312.1"/>
    </source>
</evidence>
<reference evidence="3 4" key="1">
    <citation type="submission" date="2017-01" db="EMBL/GenBank/DDBJ databases">
        <authorList>
            <person name="Mah S.A."/>
            <person name="Swanson W.J."/>
            <person name="Moy G.W."/>
            <person name="Vacquier V.D."/>
        </authorList>
    </citation>
    <scope>NUCLEOTIDE SEQUENCE [LARGE SCALE GENOMIC DNA]</scope>
    <source>
        <strain evidence="3 4">DSM 16927</strain>
    </source>
</reference>
<keyword evidence="1" id="KW-0812">Transmembrane</keyword>
<evidence type="ECO:0000313" key="5">
    <source>
        <dbReference type="Proteomes" id="UP000279541"/>
    </source>
</evidence>
<sequence length="245" mass="28758">MEKNPKANKPTNPKPNKAVIFILLIFTALIFFLVKLIFEGSSSATIGNYTKEDLPENFEYRIIKDESNPNVEKNQYQVEINQKLTEGQLATLAEELYNSKDKQRRFYIFYNLKDNENSILAWATSHFDPELEVSINGSTNTEDNQMLFKAQKVEGDIIGIFNEKDYTFSLYTIYEHNGKTFIRTTFKDGEFMDNEVEKINSKNGIRYNYKEDVSQGEYFVLNNDVLEFYNNDNKKFTHAVRWNKY</sequence>
<keyword evidence="1" id="KW-1133">Transmembrane helix</keyword>
<name>A0A1N7IHL7_9FLAO</name>
<dbReference type="EMBL" id="FTNZ01000005">
    <property type="protein sequence ID" value="SIS36516.1"/>
    <property type="molecule type" value="Genomic_DNA"/>
</dbReference>
<dbReference type="OrthoDB" id="1366434at2"/>
<dbReference type="KEGG" id="cjt:EG359_12085"/>
<evidence type="ECO:0000256" key="1">
    <source>
        <dbReference type="SAM" id="Phobius"/>
    </source>
</evidence>
<accession>A0A1N7IHL7</accession>
<keyword evidence="1" id="KW-0472">Membrane</keyword>
<dbReference type="STRING" id="112234.SAMN05421768_105345"/>
<gene>
    <name evidence="2" type="ORF">EG359_12085</name>
    <name evidence="3" type="ORF">SAMN05421768_105345</name>
</gene>
<evidence type="ECO:0000313" key="4">
    <source>
        <dbReference type="Proteomes" id="UP000186106"/>
    </source>
</evidence>
<dbReference type="Proteomes" id="UP000279541">
    <property type="component" value="Chromosome"/>
</dbReference>
<proteinExistence type="predicted"/>
<organism evidence="3 4">
    <name type="scientific">Chryseobacterium joostei</name>
    <dbReference type="NCBI Taxonomy" id="112234"/>
    <lineage>
        <taxon>Bacteria</taxon>
        <taxon>Pseudomonadati</taxon>
        <taxon>Bacteroidota</taxon>
        <taxon>Flavobacteriia</taxon>
        <taxon>Flavobacteriales</taxon>
        <taxon>Weeksellaceae</taxon>
        <taxon>Chryseobacterium group</taxon>
        <taxon>Chryseobacterium</taxon>
    </lineage>
</organism>
<protein>
    <submittedName>
        <fullName evidence="3">Uncharacterized protein</fullName>
    </submittedName>
</protein>
<reference evidence="2 5" key="2">
    <citation type="submission" date="2018-11" db="EMBL/GenBank/DDBJ databases">
        <title>Proposal to divide the Flavobacteriaceae and reorganize its genera based on Amino Acid Identity values calculated from whole genome sequences.</title>
        <authorList>
            <person name="Nicholson A.C."/>
            <person name="Gulvik C.A."/>
            <person name="Whitney A.M."/>
            <person name="Humrighouse B.W."/>
            <person name="Bell M."/>
            <person name="Holmes B."/>
            <person name="Steigerwalt A.G."/>
            <person name="Villarma A."/>
            <person name="Sheth M."/>
            <person name="Batra D."/>
            <person name="Pryor J."/>
            <person name="Bernardet J.-F."/>
            <person name="Hugo C."/>
            <person name="Kampfer P."/>
            <person name="Newman J."/>
            <person name="McQuiston J.R."/>
        </authorList>
    </citation>
    <scope>NUCLEOTIDE SEQUENCE [LARGE SCALE GENOMIC DNA]</scope>
    <source>
        <strain evidence="2 5">DSM 16927</strain>
    </source>
</reference>
<evidence type="ECO:0000313" key="3">
    <source>
        <dbReference type="EMBL" id="SIS36516.1"/>
    </source>
</evidence>
<dbReference type="Proteomes" id="UP000186106">
    <property type="component" value="Unassembled WGS sequence"/>
</dbReference>
<dbReference type="RefSeq" id="WP_076354968.1">
    <property type="nucleotide sequence ID" value="NZ_CP033926.1"/>
</dbReference>
<feature type="transmembrane region" description="Helical" evidence="1">
    <location>
        <begin position="18"/>
        <end position="38"/>
    </location>
</feature>